<proteinExistence type="predicted"/>
<feature type="domain" description="HNH" evidence="2">
    <location>
        <begin position="34"/>
        <end position="76"/>
    </location>
</feature>
<reference evidence="3 4" key="1">
    <citation type="submission" date="2023-03" db="EMBL/GenBank/DDBJ databases">
        <title>Comparative genome and transcriptome analysis combination mining strategies for increasing vitamin B12 production of Ensifer adhaerens strain.</title>
        <authorList>
            <person name="Yongheng L."/>
        </authorList>
    </citation>
    <scope>NUCLEOTIDE SEQUENCE [LARGE SCALE GENOMIC DNA]</scope>
    <source>
        <strain evidence="3 4">Casida A-T305</strain>
    </source>
</reference>
<dbReference type="GeneID" id="29518593"/>
<evidence type="ECO:0000313" key="3">
    <source>
        <dbReference type="EMBL" id="WFP89853.1"/>
    </source>
</evidence>
<dbReference type="GO" id="GO:0004519">
    <property type="term" value="F:endonuclease activity"/>
    <property type="evidence" value="ECO:0007669"/>
    <property type="project" value="UniProtKB-KW"/>
</dbReference>
<keyword evidence="3" id="KW-0540">Nuclease</keyword>
<dbReference type="InterPro" id="IPR003615">
    <property type="entry name" value="HNH_nuc"/>
</dbReference>
<dbReference type="EMBL" id="CP121308">
    <property type="protein sequence ID" value="WFP89853.1"/>
    <property type="molecule type" value="Genomic_DNA"/>
</dbReference>
<organism evidence="3 4">
    <name type="scientific">Ensifer adhaerens</name>
    <name type="common">Sinorhizobium morelense</name>
    <dbReference type="NCBI Taxonomy" id="106592"/>
    <lineage>
        <taxon>Bacteria</taxon>
        <taxon>Pseudomonadati</taxon>
        <taxon>Pseudomonadota</taxon>
        <taxon>Alphaproteobacteria</taxon>
        <taxon>Hyphomicrobiales</taxon>
        <taxon>Rhizobiaceae</taxon>
        <taxon>Sinorhizobium/Ensifer group</taxon>
        <taxon>Ensifer</taxon>
    </lineage>
</organism>
<protein>
    <submittedName>
        <fullName evidence="3">HNH endonuclease</fullName>
    </submittedName>
</protein>
<keyword evidence="4" id="KW-1185">Reference proteome</keyword>
<sequence>MRAEFSKPTKREALKRSRMHCEAVGKMYGLERGQRCNAPLGFGVEFDHIVLDANSKDNSLDNCAAVCIRCHRWKTAKHDTPMAAKTVRMQDKANGIKSKSKGFQKPAGMKFNWSTGRYERVEA</sequence>
<keyword evidence="3" id="KW-0255">Endonuclease</keyword>
<dbReference type="RefSeq" id="WP_051659731.1">
    <property type="nucleotide sequence ID" value="NZ_CP015880.1"/>
</dbReference>
<keyword evidence="3" id="KW-0378">Hydrolase</keyword>
<evidence type="ECO:0000259" key="2">
    <source>
        <dbReference type="Pfam" id="PF01844"/>
    </source>
</evidence>
<dbReference type="Pfam" id="PF01844">
    <property type="entry name" value="HNH"/>
    <property type="match status" value="1"/>
</dbReference>
<dbReference type="Gene3D" id="1.10.30.50">
    <property type="match status" value="1"/>
</dbReference>
<evidence type="ECO:0000313" key="4">
    <source>
        <dbReference type="Proteomes" id="UP001214094"/>
    </source>
</evidence>
<gene>
    <name evidence="3" type="ORF">P4B07_14965</name>
</gene>
<name>A0ABY8HCM4_ENSAD</name>
<dbReference type="InterPro" id="IPR002711">
    <property type="entry name" value="HNH"/>
</dbReference>
<dbReference type="Proteomes" id="UP001214094">
    <property type="component" value="Chromosome"/>
</dbReference>
<dbReference type="CDD" id="cd00085">
    <property type="entry name" value="HNHc"/>
    <property type="match status" value="1"/>
</dbReference>
<evidence type="ECO:0000256" key="1">
    <source>
        <dbReference type="SAM" id="MobiDB-lite"/>
    </source>
</evidence>
<feature type="region of interest" description="Disordered" evidence="1">
    <location>
        <begin position="89"/>
        <end position="108"/>
    </location>
</feature>
<accession>A0ABY8HCM4</accession>